<feature type="chain" id="PRO_5045334151" evidence="1">
    <location>
        <begin position="21"/>
        <end position="365"/>
    </location>
</feature>
<evidence type="ECO:0000313" key="4">
    <source>
        <dbReference type="EMBL" id="MEK8073409.1"/>
    </source>
</evidence>
<keyword evidence="5" id="KW-1185">Reference proteome</keyword>
<dbReference type="PROSITE" id="PS51257">
    <property type="entry name" value="PROKAR_LIPOPROTEIN"/>
    <property type="match status" value="1"/>
</dbReference>
<proteinExistence type="predicted"/>
<protein>
    <submittedName>
        <fullName evidence="4">MCE family protein</fullName>
    </submittedName>
</protein>
<dbReference type="InterPro" id="IPR052336">
    <property type="entry name" value="MlaD_Phospholipid_Transporter"/>
</dbReference>
<accession>A0ABU9D1U2</accession>
<dbReference type="RefSeq" id="WP_341442369.1">
    <property type="nucleotide sequence ID" value="NZ_JBBPCN010000001.1"/>
</dbReference>
<feature type="signal peptide" evidence="1">
    <location>
        <begin position="1"/>
        <end position="20"/>
    </location>
</feature>
<evidence type="ECO:0000259" key="3">
    <source>
        <dbReference type="Pfam" id="PF11887"/>
    </source>
</evidence>
<feature type="domain" description="Mammalian cell entry C-terminal" evidence="3">
    <location>
        <begin position="118"/>
        <end position="297"/>
    </location>
</feature>
<dbReference type="PANTHER" id="PTHR33371">
    <property type="entry name" value="INTERMEMBRANE PHOSPHOLIPID TRANSPORT SYSTEM BINDING PROTEIN MLAD-RELATED"/>
    <property type="match status" value="1"/>
</dbReference>
<dbReference type="NCBIfam" id="TIGR00996">
    <property type="entry name" value="Mtu_fam_mce"/>
    <property type="match status" value="1"/>
</dbReference>
<feature type="domain" description="Mce/MlaD" evidence="2">
    <location>
        <begin position="35"/>
        <end position="110"/>
    </location>
</feature>
<name>A0ABU9D1U2_9NOCA</name>
<dbReference type="InterPro" id="IPR024516">
    <property type="entry name" value="Mce_C"/>
</dbReference>
<dbReference type="InterPro" id="IPR005693">
    <property type="entry name" value="Mce"/>
</dbReference>
<reference evidence="4 5" key="1">
    <citation type="submission" date="2024-03" db="EMBL/GenBank/DDBJ databases">
        <title>Rhodococcus navarretei sp. nov. and Pseudarthrobacter quantumdoti sp. nov., two new species with the ability to biosynthesize Quantum Dots isolated from soil samples at Union Glacier, Antarctica.</title>
        <authorList>
            <person name="Vargas M."/>
        </authorList>
    </citation>
    <scope>NUCLEOTIDE SEQUENCE [LARGE SCALE GENOMIC DNA]</scope>
    <source>
        <strain evidence="4 5">EXRC-4A-4</strain>
    </source>
</reference>
<dbReference type="InterPro" id="IPR003399">
    <property type="entry name" value="Mce/MlaD"/>
</dbReference>
<gene>
    <name evidence="4" type="ORF">AABD04_21415</name>
</gene>
<organism evidence="4 5">
    <name type="scientific">Rhodococcus navarretei</name>
    <dbReference type="NCBI Taxonomy" id="3128981"/>
    <lineage>
        <taxon>Bacteria</taxon>
        <taxon>Bacillati</taxon>
        <taxon>Actinomycetota</taxon>
        <taxon>Actinomycetes</taxon>
        <taxon>Mycobacteriales</taxon>
        <taxon>Nocardiaceae</taxon>
        <taxon>Rhodococcus</taxon>
    </lineage>
</organism>
<sequence length="365" mass="38279">MSTRTRVVAVFVSAVLVSSAGCGVPGSLSSVTGSTITITADLDNAAGLYEGNEVAVLGMSVGTVDSIEAQGSHVRISMTVDGSVPLPADLDVATISTSVVTDRHVELTPPYTGTGPLLEDGAHVPLARTHVPVEIDRVLAAVTELSTTLADSSDRNRPIADLLAVTNDGLTGNGAKIRSTLDDLSAALAVGVDNEDSLTRLITSVSELTRVAAENDTQIRDFSTNMAQLIGEAGDQSAALGDTVAQVNRLTSQLTGLIDTNRDSFPALFANLQTAVSGLTDHGRELSETIDTAPTLFRNLENATDPVSKALRVHFLTDRTIFDTELVNQFCQRIQLKSEGCRTGRVYDFGPDFGISAALLGLSQP</sequence>
<evidence type="ECO:0000256" key="1">
    <source>
        <dbReference type="SAM" id="SignalP"/>
    </source>
</evidence>
<dbReference type="PANTHER" id="PTHR33371:SF4">
    <property type="entry name" value="INTERMEMBRANE PHOSPHOLIPID TRANSPORT SYSTEM BINDING PROTEIN MLAD"/>
    <property type="match status" value="1"/>
</dbReference>
<dbReference type="Proteomes" id="UP001456513">
    <property type="component" value="Unassembled WGS sequence"/>
</dbReference>
<comment type="caution">
    <text evidence="4">The sequence shown here is derived from an EMBL/GenBank/DDBJ whole genome shotgun (WGS) entry which is preliminary data.</text>
</comment>
<dbReference type="EMBL" id="JBBPCN010000001">
    <property type="protein sequence ID" value="MEK8073409.1"/>
    <property type="molecule type" value="Genomic_DNA"/>
</dbReference>
<dbReference type="Pfam" id="PF11887">
    <property type="entry name" value="Mce4_CUP1"/>
    <property type="match status" value="1"/>
</dbReference>
<dbReference type="Pfam" id="PF02470">
    <property type="entry name" value="MlaD"/>
    <property type="match status" value="1"/>
</dbReference>
<evidence type="ECO:0000259" key="2">
    <source>
        <dbReference type="Pfam" id="PF02470"/>
    </source>
</evidence>
<keyword evidence="1" id="KW-0732">Signal</keyword>
<evidence type="ECO:0000313" key="5">
    <source>
        <dbReference type="Proteomes" id="UP001456513"/>
    </source>
</evidence>